<protein>
    <submittedName>
        <fullName evidence="2">Glutathione S-transferase C-terminal domain-containing protein</fullName>
    </submittedName>
</protein>
<sequence length="321" mass="35975">MKADETPKTEHRRAPQHFTARVRADGAEGWPVEAGRYRLVINRGCPWAHRVVLARQLLGLTEAVQLAETDPVRELIDGDHHWVFSEETGSPGGVDPVLGIHALREAYLAAEPDYTGGVSVPALVDIPSRKLVSNDFDQLVVDLATEWRAEHAPNAPDLYPAELRDEIEAVSRAMHADLNDGVYRAGFAPSQESYEQAVSRLFTRLDALEQRLTDRRYLVGDTLTVADLRLWPTLIRFDTVYHGLFKCNVRRIKDYPALWAYTRDLYQTPGFAETVNFDHIKRSYYYGMPGLNPTRIVPAGPDLGELGGVQGREAVPHPLTV</sequence>
<dbReference type="Gene3D" id="1.20.1050.10">
    <property type="match status" value="1"/>
</dbReference>
<evidence type="ECO:0000313" key="3">
    <source>
        <dbReference type="Proteomes" id="UP001237105"/>
    </source>
</evidence>
<dbReference type="Proteomes" id="UP001237105">
    <property type="component" value="Unassembled WGS sequence"/>
</dbReference>
<comment type="caution">
    <text evidence="2">The sequence shown here is derived from an EMBL/GenBank/DDBJ whole genome shotgun (WGS) entry which is preliminary data.</text>
</comment>
<dbReference type="PROSITE" id="PS50405">
    <property type="entry name" value="GST_CTER"/>
    <property type="match status" value="1"/>
</dbReference>
<feature type="domain" description="GST C-terminal" evidence="1">
    <location>
        <begin position="160"/>
        <end position="284"/>
    </location>
</feature>
<dbReference type="EMBL" id="JASCIS010000044">
    <property type="protein sequence ID" value="MDI3422872.1"/>
    <property type="molecule type" value="Genomic_DNA"/>
</dbReference>
<dbReference type="InterPro" id="IPR016639">
    <property type="entry name" value="GST_Omega/GSH"/>
</dbReference>
<dbReference type="SFLD" id="SFLDS00019">
    <property type="entry name" value="Glutathione_Transferase_(cytos"/>
    <property type="match status" value="1"/>
</dbReference>
<dbReference type="PIRSF" id="PIRSF015753">
    <property type="entry name" value="GST"/>
    <property type="match status" value="1"/>
</dbReference>
<dbReference type="SFLD" id="SFLDG01148">
    <property type="entry name" value="Xi_(cytGST)"/>
    <property type="match status" value="1"/>
</dbReference>
<dbReference type="CDD" id="cd03190">
    <property type="entry name" value="GST_C_Omega_like"/>
    <property type="match status" value="1"/>
</dbReference>
<accession>A0ABT6T4S2</accession>
<dbReference type="InterPro" id="IPR036282">
    <property type="entry name" value="Glutathione-S-Trfase_C_sf"/>
</dbReference>
<organism evidence="2 3">
    <name type="scientific">Streptomyces luteolus</name>
    <dbReference type="NCBI Taxonomy" id="3043615"/>
    <lineage>
        <taxon>Bacteria</taxon>
        <taxon>Bacillati</taxon>
        <taxon>Actinomycetota</taxon>
        <taxon>Actinomycetes</taxon>
        <taxon>Kitasatosporales</taxon>
        <taxon>Streptomycetaceae</taxon>
        <taxon>Streptomyces</taxon>
    </lineage>
</organism>
<dbReference type="RefSeq" id="WP_282538726.1">
    <property type="nucleotide sequence ID" value="NZ_JASCIS010000044.1"/>
</dbReference>
<dbReference type="Gene3D" id="3.40.30.10">
    <property type="entry name" value="Glutaredoxin"/>
    <property type="match status" value="1"/>
</dbReference>
<dbReference type="InterPro" id="IPR047047">
    <property type="entry name" value="GST_Omega-like_C"/>
</dbReference>
<dbReference type="InterPro" id="IPR040079">
    <property type="entry name" value="Glutathione_S-Trfase"/>
</dbReference>
<reference evidence="2 3" key="1">
    <citation type="submission" date="2023-05" db="EMBL/GenBank/DDBJ databases">
        <title>Draft genome sequence of Streptomyces sp. B-S-A12 isolated from a cave soil in Thailand.</title>
        <authorList>
            <person name="Chamroensaksri N."/>
            <person name="Muangham S."/>
        </authorList>
    </citation>
    <scope>NUCLEOTIDE SEQUENCE [LARGE SCALE GENOMIC DNA]</scope>
    <source>
        <strain evidence="2 3">B-S-A12</strain>
    </source>
</reference>
<dbReference type="SFLD" id="SFLDG01206">
    <property type="entry name" value="Xi.1"/>
    <property type="match status" value="1"/>
</dbReference>
<dbReference type="SUPFAM" id="SSF52833">
    <property type="entry name" value="Thioredoxin-like"/>
    <property type="match status" value="1"/>
</dbReference>
<proteinExistence type="predicted"/>
<name>A0ABT6T4S2_9ACTN</name>
<evidence type="ECO:0000313" key="2">
    <source>
        <dbReference type="EMBL" id="MDI3422872.1"/>
    </source>
</evidence>
<evidence type="ECO:0000259" key="1">
    <source>
        <dbReference type="PROSITE" id="PS50405"/>
    </source>
</evidence>
<gene>
    <name evidence="2" type="ORF">QIT00_30760</name>
</gene>
<dbReference type="PANTHER" id="PTHR32419">
    <property type="entry name" value="GLUTATHIONYL-HYDROQUINONE REDUCTASE"/>
    <property type="match status" value="1"/>
</dbReference>
<dbReference type="SUPFAM" id="SSF47616">
    <property type="entry name" value="GST C-terminal domain-like"/>
    <property type="match status" value="1"/>
</dbReference>
<dbReference type="InterPro" id="IPR010987">
    <property type="entry name" value="Glutathione-S-Trfase_C-like"/>
</dbReference>
<dbReference type="InterPro" id="IPR036249">
    <property type="entry name" value="Thioredoxin-like_sf"/>
</dbReference>
<dbReference type="Pfam" id="PF13410">
    <property type="entry name" value="GST_C_2"/>
    <property type="match status" value="1"/>
</dbReference>
<dbReference type="PANTHER" id="PTHR32419:SF6">
    <property type="entry name" value="GLUTATHIONE S-TRANSFERASE OMEGA-LIKE 1-RELATED"/>
    <property type="match status" value="1"/>
</dbReference>
<keyword evidence="3" id="KW-1185">Reference proteome</keyword>